<evidence type="ECO:0000259" key="8">
    <source>
        <dbReference type="PROSITE" id="PS50928"/>
    </source>
</evidence>
<gene>
    <name evidence="9" type="ORF">ACFPJ6_07840</name>
</gene>
<feature type="transmembrane region" description="Helical" evidence="7">
    <location>
        <begin position="169"/>
        <end position="190"/>
    </location>
</feature>
<evidence type="ECO:0000256" key="7">
    <source>
        <dbReference type="RuleBase" id="RU363032"/>
    </source>
</evidence>
<keyword evidence="2 7" id="KW-0813">Transport</keyword>
<organism evidence="9 10">
    <name type="scientific">Aquipuribacter nitratireducens</name>
    <dbReference type="NCBI Taxonomy" id="650104"/>
    <lineage>
        <taxon>Bacteria</taxon>
        <taxon>Bacillati</taxon>
        <taxon>Actinomycetota</taxon>
        <taxon>Actinomycetes</taxon>
        <taxon>Micrococcales</taxon>
        <taxon>Intrasporangiaceae</taxon>
        <taxon>Aquipuribacter</taxon>
    </lineage>
</organism>
<evidence type="ECO:0000256" key="3">
    <source>
        <dbReference type="ARBA" id="ARBA00022475"/>
    </source>
</evidence>
<keyword evidence="10" id="KW-1185">Reference proteome</keyword>
<feature type="transmembrane region" description="Helical" evidence="7">
    <location>
        <begin position="284"/>
        <end position="307"/>
    </location>
</feature>
<feature type="transmembrane region" description="Helical" evidence="7">
    <location>
        <begin position="258"/>
        <end position="278"/>
    </location>
</feature>
<proteinExistence type="inferred from homology"/>
<sequence length="508" mass="54318">MGVFIARRVIISFFTLLAATFVVYVLVANSGDPLEELYPIPNESQREAAIAGRIELLGLDQPVLQRYLGWLAGAAGCLVGACDLGQSITQQPVTDLLSLAVLSTLRLVTAATVLAVIFGVTIGIISALRQYTGFDYTVTFVAFLFFSLPIFWVAVLLKEFGAIRLNDWLADPGIPLTVTIALAAFAALFWQAVFGGRPRRRLTVAAVAAAATAAVLVYLDAVEWFARPALGPVLVVLISLGWAVGITFLVSGIRNRRVLFASLAAAGGGLVGAMLLAGPLRDPSWLLIFACTLGLVAVGVVAGVLLGGLDRPQAIRAGVLTALLTGGTVFTDYVLAAFSAYYDRVNGRVIKTIGSGTPNFDGTFWEVWLDRSTSLILPTAALILISFATYTRYTRASMLEVLNMDYVRTARAKGLTERTVTVRHAFRNALIPVTTLAAVDFGSVIGGAVITETVFGWSGMGRLFVDGLRNVDPNPVMGFFVVTAVLVVVFNLVADILYAYLDPRIRLS</sequence>
<comment type="similarity">
    <text evidence="7">Belongs to the binding-protein-dependent transport system permease family.</text>
</comment>
<dbReference type="InterPro" id="IPR000515">
    <property type="entry name" value="MetI-like"/>
</dbReference>
<evidence type="ECO:0000313" key="9">
    <source>
        <dbReference type="EMBL" id="MFC5380697.1"/>
    </source>
</evidence>
<feature type="transmembrane region" description="Helical" evidence="7">
    <location>
        <begin position="202"/>
        <end position="219"/>
    </location>
</feature>
<dbReference type="InterPro" id="IPR035906">
    <property type="entry name" value="MetI-like_sf"/>
</dbReference>
<dbReference type="PANTHER" id="PTHR43163:SF6">
    <property type="entry name" value="DIPEPTIDE TRANSPORT SYSTEM PERMEASE PROTEIN DPPB-RELATED"/>
    <property type="match status" value="1"/>
</dbReference>
<name>A0ABW0GLG4_9MICO</name>
<dbReference type="Pfam" id="PF00528">
    <property type="entry name" value="BPD_transp_1"/>
    <property type="match status" value="1"/>
</dbReference>
<feature type="transmembrane region" description="Helical" evidence="7">
    <location>
        <begin position="319"/>
        <end position="342"/>
    </location>
</feature>
<feature type="transmembrane region" description="Helical" evidence="7">
    <location>
        <begin position="375"/>
        <end position="393"/>
    </location>
</feature>
<evidence type="ECO:0000256" key="5">
    <source>
        <dbReference type="ARBA" id="ARBA00022989"/>
    </source>
</evidence>
<feature type="transmembrane region" description="Helical" evidence="7">
    <location>
        <begin position="140"/>
        <end position="157"/>
    </location>
</feature>
<comment type="caution">
    <text evidence="9">The sequence shown here is derived from an EMBL/GenBank/DDBJ whole genome shotgun (WGS) entry which is preliminary data.</text>
</comment>
<dbReference type="SUPFAM" id="SSF161098">
    <property type="entry name" value="MetI-like"/>
    <property type="match status" value="1"/>
</dbReference>
<dbReference type="EMBL" id="JBHSLD010000007">
    <property type="protein sequence ID" value="MFC5380697.1"/>
    <property type="molecule type" value="Genomic_DNA"/>
</dbReference>
<evidence type="ECO:0000256" key="2">
    <source>
        <dbReference type="ARBA" id="ARBA00022448"/>
    </source>
</evidence>
<evidence type="ECO:0000313" key="10">
    <source>
        <dbReference type="Proteomes" id="UP001596122"/>
    </source>
</evidence>
<evidence type="ECO:0000256" key="1">
    <source>
        <dbReference type="ARBA" id="ARBA00004651"/>
    </source>
</evidence>
<comment type="subcellular location">
    <subcellularLocation>
        <location evidence="1 7">Cell membrane</location>
        <topology evidence="1 7">Multi-pass membrane protein</topology>
    </subcellularLocation>
</comment>
<feature type="transmembrane region" description="Helical" evidence="7">
    <location>
        <begin position="433"/>
        <end position="457"/>
    </location>
</feature>
<dbReference type="PROSITE" id="PS50928">
    <property type="entry name" value="ABC_TM1"/>
    <property type="match status" value="1"/>
</dbReference>
<accession>A0ABW0GLG4</accession>
<dbReference type="RefSeq" id="WP_340267791.1">
    <property type="nucleotide sequence ID" value="NZ_JBBEOG010000002.1"/>
</dbReference>
<keyword evidence="5 7" id="KW-1133">Transmembrane helix</keyword>
<keyword evidence="4 7" id="KW-0812">Transmembrane</keyword>
<feature type="transmembrane region" description="Helical" evidence="7">
    <location>
        <begin position="9"/>
        <end position="27"/>
    </location>
</feature>
<dbReference type="Gene3D" id="1.10.3720.10">
    <property type="entry name" value="MetI-like"/>
    <property type="match status" value="1"/>
</dbReference>
<evidence type="ECO:0000256" key="6">
    <source>
        <dbReference type="ARBA" id="ARBA00023136"/>
    </source>
</evidence>
<keyword evidence="3" id="KW-1003">Cell membrane</keyword>
<dbReference type="Proteomes" id="UP001596122">
    <property type="component" value="Unassembled WGS sequence"/>
</dbReference>
<evidence type="ECO:0000256" key="4">
    <source>
        <dbReference type="ARBA" id="ARBA00022692"/>
    </source>
</evidence>
<feature type="domain" description="ABC transmembrane type-1" evidence="8">
    <location>
        <begin position="101"/>
        <end position="498"/>
    </location>
</feature>
<feature type="transmembrane region" description="Helical" evidence="7">
    <location>
        <begin position="477"/>
        <end position="501"/>
    </location>
</feature>
<protein>
    <submittedName>
        <fullName evidence="9">ABC transporter permease</fullName>
    </submittedName>
</protein>
<dbReference type="CDD" id="cd06261">
    <property type="entry name" value="TM_PBP2"/>
    <property type="match status" value="1"/>
</dbReference>
<keyword evidence="6 7" id="KW-0472">Membrane</keyword>
<dbReference type="PANTHER" id="PTHR43163">
    <property type="entry name" value="DIPEPTIDE TRANSPORT SYSTEM PERMEASE PROTEIN DPPB-RELATED"/>
    <property type="match status" value="1"/>
</dbReference>
<reference evidence="10" key="1">
    <citation type="journal article" date="2019" name="Int. J. Syst. Evol. Microbiol.">
        <title>The Global Catalogue of Microorganisms (GCM) 10K type strain sequencing project: providing services to taxonomists for standard genome sequencing and annotation.</title>
        <authorList>
            <consortium name="The Broad Institute Genomics Platform"/>
            <consortium name="The Broad Institute Genome Sequencing Center for Infectious Disease"/>
            <person name="Wu L."/>
            <person name="Ma J."/>
        </authorList>
    </citation>
    <scope>NUCLEOTIDE SEQUENCE [LARGE SCALE GENOMIC DNA]</scope>
    <source>
        <strain evidence="10">CCUG 43114</strain>
    </source>
</reference>
<feature type="transmembrane region" description="Helical" evidence="7">
    <location>
        <begin position="231"/>
        <end position="251"/>
    </location>
</feature>
<feature type="transmembrane region" description="Helical" evidence="7">
    <location>
        <begin position="107"/>
        <end position="128"/>
    </location>
</feature>